<reference evidence="7 8" key="1">
    <citation type="submission" date="2024-03" db="EMBL/GenBank/DDBJ databases">
        <title>Human intestinal bacterial collection.</title>
        <authorList>
            <person name="Pauvert C."/>
            <person name="Hitch T.C.A."/>
            <person name="Clavel T."/>
        </authorList>
    </citation>
    <scope>NUCLEOTIDE SEQUENCE [LARGE SCALE GENOMIC DNA]</scope>
    <source>
        <strain evidence="7 8">CLA-SR-H024</strain>
    </source>
</reference>
<gene>
    <name evidence="7" type="ORF">WMO63_18515</name>
</gene>
<keyword evidence="4" id="KW-0804">Transcription</keyword>
<evidence type="ECO:0000256" key="3">
    <source>
        <dbReference type="ARBA" id="ARBA00023082"/>
    </source>
</evidence>
<dbReference type="InterPro" id="IPR013325">
    <property type="entry name" value="RNA_pol_sigma_r2"/>
</dbReference>
<comment type="similarity">
    <text evidence="1">Belongs to the sigma-70 factor family. ECF subfamily.</text>
</comment>
<dbReference type="InterPro" id="IPR013249">
    <property type="entry name" value="RNA_pol_sigma70_r4_t2"/>
</dbReference>
<dbReference type="PANTHER" id="PTHR43133:SF60">
    <property type="entry name" value="RNA POLYMERASE SIGMA FACTOR SIGV"/>
    <property type="match status" value="1"/>
</dbReference>
<proteinExistence type="inferred from homology"/>
<sequence>MEELSASWNEIDNKEEVFEEIMITYGQELLHLVFSYVRNQAIAEELTQDIFIKVYYSLNKYKGKSSLRTWLWRIAINRCKDYLKSWYAKNVVKVDDEFLFGIDRNENVEEEILQKEEEQLLIQAVMNLPIVYREIIFLFYFEELSINEISSILKINENTIKTRLRRAKHLLKKIGDEEKWKNI</sequence>
<dbReference type="SUPFAM" id="SSF88659">
    <property type="entry name" value="Sigma3 and sigma4 domains of RNA polymerase sigma factors"/>
    <property type="match status" value="1"/>
</dbReference>
<feature type="domain" description="RNA polymerase sigma-70 region 2" evidence="5">
    <location>
        <begin position="24"/>
        <end position="85"/>
    </location>
</feature>
<accession>A0ABV1F2P2</accession>
<dbReference type="InterPro" id="IPR013324">
    <property type="entry name" value="RNA_pol_sigma_r3/r4-like"/>
</dbReference>
<dbReference type="EMBL" id="JBBMFN010000059">
    <property type="protein sequence ID" value="MEQ2467653.1"/>
    <property type="molecule type" value="Genomic_DNA"/>
</dbReference>
<feature type="domain" description="RNA polymerase sigma factor 70 region 4 type 2" evidence="6">
    <location>
        <begin position="119"/>
        <end position="168"/>
    </location>
</feature>
<dbReference type="NCBIfam" id="TIGR02937">
    <property type="entry name" value="sigma70-ECF"/>
    <property type="match status" value="1"/>
</dbReference>
<evidence type="ECO:0000256" key="1">
    <source>
        <dbReference type="ARBA" id="ARBA00010641"/>
    </source>
</evidence>
<dbReference type="Gene3D" id="1.10.1740.10">
    <property type="match status" value="1"/>
</dbReference>
<dbReference type="CDD" id="cd06171">
    <property type="entry name" value="Sigma70_r4"/>
    <property type="match status" value="1"/>
</dbReference>
<evidence type="ECO:0000313" key="7">
    <source>
        <dbReference type="EMBL" id="MEQ2467653.1"/>
    </source>
</evidence>
<dbReference type="InterPro" id="IPR014284">
    <property type="entry name" value="RNA_pol_sigma-70_dom"/>
</dbReference>
<dbReference type="PANTHER" id="PTHR43133">
    <property type="entry name" value="RNA POLYMERASE ECF-TYPE SIGMA FACTO"/>
    <property type="match status" value="1"/>
</dbReference>
<dbReference type="InterPro" id="IPR039425">
    <property type="entry name" value="RNA_pol_sigma-70-like"/>
</dbReference>
<dbReference type="Gene3D" id="1.10.10.10">
    <property type="entry name" value="Winged helix-like DNA-binding domain superfamily/Winged helix DNA-binding domain"/>
    <property type="match status" value="1"/>
</dbReference>
<evidence type="ECO:0000259" key="6">
    <source>
        <dbReference type="Pfam" id="PF08281"/>
    </source>
</evidence>
<dbReference type="SUPFAM" id="SSF88946">
    <property type="entry name" value="Sigma2 domain of RNA polymerase sigma factors"/>
    <property type="match status" value="1"/>
</dbReference>
<protein>
    <submittedName>
        <fullName evidence="7">Sigma-70 family RNA polymerase sigma factor</fullName>
    </submittedName>
</protein>
<evidence type="ECO:0000256" key="2">
    <source>
        <dbReference type="ARBA" id="ARBA00023015"/>
    </source>
</evidence>
<dbReference type="Pfam" id="PF08281">
    <property type="entry name" value="Sigma70_r4_2"/>
    <property type="match status" value="1"/>
</dbReference>
<keyword evidence="8" id="KW-1185">Reference proteome</keyword>
<organism evidence="7 8">
    <name type="scientific">Niallia hominis</name>
    <dbReference type="NCBI Taxonomy" id="3133173"/>
    <lineage>
        <taxon>Bacteria</taxon>
        <taxon>Bacillati</taxon>
        <taxon>Bacillota</taxon>
        <taxon>Bacilli</taxon>
        <taxon>Bacillales</taxon>
        <taxon>Bacillaceae</taxon>
        <taxon>Niallia</taxon>
    </lineage>
</organism>
<evidence type="ECO:0000313" key="8">
    <source>
        <dbReference type="Proteomes" id="UP001465426"/>
    </source>
</evidence>
<comment type="caution">
    <text evidence="7">The sequence shown here is derived from an EMBL/GenBank/DDBJ whole genome shotgun (WGS) entry which is preliminary data.</text>
</comment>
<evidence type="ECO:0000256" key="4">
    <source>
        <dbReference type="ARBA" id="ARBA00023163"/>
    </source>
</evidence>
<keyword evidence="2" id="KW-0805">Transcription regulation</keyword>
<dbReference type="RefSeq" id="WP_031539097.1">
    <property type="nucleotide sequence ID" value="NZ_JBBMFN010000059.1"/>
</dbReference>
<dbReference type="InterPro" id="IPR007627">
    <property type="entry name" value="RNA_pol_sigma70_r2"/>
</dbReference>
<dbReference type="InterPro" id="IPR036388">
    <property type="entry name" value="WH-like_DNA-bd_sf"/>
</dbReference>
<evidence type="ECO:0000259" key="5">
    <source>
        <dbReference type="Pfam" id="PF04542"/>
    </source>
</evidence>
<keyword evidence="3" id="KW-0731">Sigma factor</keyword>
<dbReference type="Proteomes" id="UP001465426">
    <property type="component" value="Unassembled WGS sequence"/>
</dbReference>
<dbReference type="NCBIfam" id="NF006930">
    <property type="entry name" value="PRK09415.1"/>
    <property type="match status" value="1"/>
</dbReference>
<name>A0ABV1F2P2_9BACI</name>
<dbReference type="Pfam" id="PF04542">
    <property type="entry name" value="Sigma70_r2"/>
    <property type="match status" value="1"/>
</dbReference>